<dbReference type="Proteomes" id="UP000000496">
    <property type="component" value="Chromosome gsn.131"/>
</dbReference>
<feature type="transmembrane region" description="Helical" evidence="1">
    <location>
        <begin position="137"/>
        <end position="159"/>
    </location>
</feature>
<dbReference type="EMBL" id="FR872582">
    <property type="protein sequence ID" value="CCB88506.1"/>
    <property type="molecule type" value="Genomic_DNA"/>
</dbReference>
<evidence type="ECO:0000259" key="2">
    <source>
        <dbReference type="SMART" id="SM00014"/>
    </source>
</evidence>
<proteinExistence type="predicted"/>
<dbReference type="InterPro" id="IPR000326">
    <property type="entry name" value="PAP2/HPO"/>
</dbReference>
<evidence type="ECO:0000313" key="3">
    <source>
        <dbReference type="EMBL" id="CCB88506.1"/>
    </source>
</evidence>
<evidence type="ECO:0000256" key="1">
    <source>
        <dbReference type="SAM" id="Phobius"/>
    </source>
</evidence>
<feature type="transmembrane region" description="Helical" evidence="1">
    <location>
        <begin position="7"/>
        <end position="30"/>
    </location>
</feature>
<keyword evidence="1" id="KW-0472">Membrane</keyword>
<keyword evidence="4" id="KW-1185">Reference proteome</keyword>
<dbReference type="HOGENOM" id="CLU_072573_6_1_0"/>
<feature type="transmembrane region" description="Helical" evidence="1">
    <location>
        <begin position="84"/>
        <end position="100"/>
    </location>
</feature>
<dbReference type="RefSeq" id="WP_013942973.1">
    <property type="nucleotide sequence ID" value="NC_015713.1"/>
</dbReference>
<dbReference type="OrthoDB" id="268168at2"/>
<dbReference type="Pfam" id="PF01569">
    <property type="entry name" value="PAP2"/>
    <property type="match status" value="1"/>
</dbReference>
<reference key="1">
    <citation type="journal article" date="2011" name="Mol. Biol. Evol.">
        <title>Unity in variety -- the pan-genome of the Chlamydiae.</title>
        <authorList>
            <person name="Collingro A."/>
            <person name="Tischler P."/>
            <person name="Weinmaier T."/>
            <person name="Penz T."/>
            <person name="Heinz E."/>
            <person name="Brunham R.C."/>
            <person name="Read T.D."/>
            <person name="Bavoil P.M."/>
            <person name="Sachse K."/>
            <person name="Kahane S."/>
            <person name="Friedman M.G."/>
            <person name="Rattei T."/>
            <person name="Myers G.S.A."/>
            <person name="Horn M."/>
        </authorList>
    </citation>
    <scope>NUCLEOTIDE SEQUENCE</scope>
    <source>
        <strain>Z</strain>
    </source>
</reference>
<dbReference type="SUPFAM" id="SSF48317">
    <property type="entry name" value="Acid phosphatase/Vanadium-dependent haloperoxidase"/>
    <property type="match status" value="1"/>
</dbReference>
<accession>F8L4R8</accession>
<dbReference type="eggNOG" id="COG0671">
    <property type="taxonomic scope" value="Bacteria"/>
</dbReference>
<dbReference type="KEGG" id="sng:SNE_A06290"/>
<gene>
    <name evidence="3" type="ordered locus">SNE_A06290</name>
</gene>
<dbReference type="SMART" id="SM00014">
    <property type="entry name" value="acidPPc"/>
    <property type="match status" value="1"/>
</dbReference>
<sequence>MNLKSKAFLILLLIVFSMTILLVILSYFFVDREVSTWVYEKQLRRFAFLNWFSEIAKYLNALSAFSLIYFGIKRLWKNGKIPEQGLLAVALSSIFASVITDSSKAFFGRYWPETWIQNNPSWIQNKAYGFHFFHVGWSYFSFPSGHTAIIVAVGTMIWLVFPKWRLLSLLLITLEVMGLVGMNFHFVGDVIGGAFIGWLVALFVYHYLIPNRAT</sequence>
<dbReference type="Gene3D" id="1.20.144.10">
    <property type="entry name" value="Phosphatidic acid phosphatase type 2/haloperoxidase"/>
    <property type="match status" value="1"/>
</dbReference>
<dbReference type="STRING" id="331113.SNE_A06290"/>
<organism evidence="3 4">
    <name type="scientific">Simkania negevensis (strain ATCC VR-1471 / DSM 27360 / Z)</name>
    <dbReference type="NCBI Taxonomy" id="331113"/>
    <lineage>
        <taxon>Bacteria</taxon>
        <taxon>Pseudomonadati</taxon>
        <taxon>Chlamydiota</taxon>
        <taxon>Chlamydiia</taxon>
        <taxon>Parachlamydiales</taxon>
        <taxon>Simkaniaceae</taxon>
        <taxon>Simkania</taxon>
    </lineage>
</organism>
<feature type="domain" description="Phosphatidic acid phosphatase type 2/haloperoxidase" evidence="2">
    <location>
        <begin position="85"/>
        <end position="205"/>
    </location>
</feature>
<evidence type="ECO:0000313" key="4">
    <source>
        <dbReference type="Proteomes" id="UP000000496"/>
    </source>
</evidence>
<dbReference type="InterPro" id="IPR036938">
    <property type="entry name" value="PAP2/HPO_sf"/>
</dbReference>
<feature type="transmembrane region" description="Helical" evidence="1">
    <location>
        <begin position="55"/>
        <end position="72"/>
    </location>
</feature>
<feature type="transmembrane region" description="Helical" evidence="1">
    <location>
        <begin position="190"/>
        <end position="209"/>
    </location>
</feature>
<keyword evidence="1" id="KW-1133">Transmembrane helix</keyword>
<reference evidence="3 4" key="2">
    <citation type="journal article" date="2011" name="Mol. Biol. Evol.">
        <title>Unity in variety--the pan-genome of the Chlamydiae.</title>
        <authorList>
            <person name="Collingro A."/>
            <person name="Tischler P."/>
            <person name="Weinmaier T."/>
            <person name="Penz T."/>
            <person name="Heinz E."/>
            <person name="Brunham R.C."/>
            <person name="Read T.D."/>
            <person name="Bavoil P.M."/>
            <person name="Sachse K."/>
            <person name="Kahane S."/>
            <person name="Friedman M.G."/>
            <person name="Rattei T."/>
            <person name="Myers G.S."/>
            <person name="Horn M."/>
        </authorList>
    </citation>
    <scope>NUCLEOTIDE SEQUENCE [LARGE SCALE GENOMIC DNA]</scope>
    <source>
        <strain evidence="4">ATCC VR-1471 / Z</strain>
    </source>
</reference>
<feature type="transmembrane region" description="Helical" evidence="1">
    <location>
        <begin position="166"/>
        <end position="184"/>
    </location>
</feature>
<dbReference type="AlphaFoldDB" id="F8L4R8"/>
<keyword evidence="1" id="KW-0812">Transmembrane</keyword>
<name>F8L4R8_SIMNZ</name>
<protein>
    <submittedName>
        <fullName evidence="3">Phosphoesterase, PAP2 family</fullName>
    </submittedName>
</protein>